<name>A0A916Y613_9MICO</name>
<dbReference type="AlphaFoldDB" id="A0A916Y613"/>
<reference evidence="1" key="2">
    <citation type="submission" date="2020-09" db="EMBL/GenBank/DDBJ databases">
        <authorList>
            <person name="Sun Q."/>
            <person name="Zhou Y."/>
        </authorList>
    </citation>
    <scope>NUCLEOTIDE SEQUENCE</scope>
    <source>
        <strain evidence="1">CGMCC 1.15152</strain>
    </source>
</reference>
<accession>A0A916Y613</accession>
<gene>
    <name evidence="1" type="ORF">GCM10010915_11520</name>
</gene>
<comment type="caution">
    <text evidence="1">The sequence shown here is derived from an EMBL/GenBank/DDBJ whole genome shotgun (WGS) entry which is preliminary data.</text>
</comment>
<reference evidence="1" key="1">
    <citation type="journal article" date="2014" name="Int. J. Syst. Evol. Microbiol.">
        <title>Complete genome sequence of Corynebacterium casei LMG S-19264T (=DSM 44701T), isolated from a smear-ripened cheese.</title>
        <authorList>
            <consortium name="US DOE Joint Genome Institute (JGI-PGF)"/>
            <person name="Walter F."/>
            <person name="Albersmeier A."/>
            <person name="Kalinowski J."/>
            <person name="Ruckert C."/>
        </authorList>
    </citation>
    <scope>NUCLEOTIDE SEQUENCE</scope>
    <source>
        <strain evidence="1">CGMCC 1.15152</strain>
    </source>
</reference>
<evidence type="ECO:0000313" key="1">
    <source>
        <dbReference type="EMBL" id="GGD32821.1"/>
    </source>
</evidence>
<protein>
    <submittedName>
        <fullName evidence="1">Uncharacterized protein</fullName>
    </submittedName>
</protein>
<sequence length="121" mass="13721">MPALTEAGILRIRERIHLRVAARVCRMRYSVRVAASALREEFAMNMRPGIRTTDALGRYVLRHLGQSGREIIAPRPLALSIGQRLFRLSDKMRGIVWLIPGAIRGVKKGCRHAHTRAQCRI</sequence>
<evidence type="ECO:0000313" key="2">
    <source>
        <dbReference type="Proteomes" id="UP000633205"/>
    </source>
</evidence>
<dbReference type="EMBL" id="BMHO01000001">
    <property type="protein sequence ID" value="GGD32821.1"/>
    <property type="molecule type" value="Genomic_DNA"/>
</dbReference>
<keyword evidence="2" id="KW-1185">Reference proteome</keyword>
<organism evidence="1 2">
    <name type="scientific">Microbacterium faecale</name>
    <dbReference type="NCBI Taxonomy" id="1804630"/>
    <lineage>
        <taxon>Bacteria</taxon>
        <taxon>Bacillati</taxon>
        <taxon>Actinomycetota</taxon>
        <taxon>Actinomycetes</taxon>
        <taxon>Micrococcales</taxon>
        <taxon>Microbacteriaceae</taxon>
        <taxon>Microbacterium</taxon>
    </lineage>
</organism>
<dbReference type="Proteomes" id="UP000633205">
    <property type="component" value="Unassembled WGS sequence"/>
</dbReference>
<proteinExistence type="predicted"/>